<dbReference type="GO" id="GO:0005737">
    <property type="term" value="C:cytoplasm"/>
    <property type="evidence" value="ECO:0007669"/>
    <property type="project" value="TreeGrafter"/>
</dbReference>
<comment type="catalytic activity">
    <reaction evidence="9">
        <text>8-oxo-dGTP + H2O = 8-oxo-dGMP + diphosphate + H(+)</text>
        <dbReference type="Rhea" id="RHEA:31575"/>
        <dbReference type="ChEBI" id="CHEBI:15377"/>
        <dbReference type="ChEBI" id="CHEBI:15378"/>
        <dbReference type="ChEBI" id="CHEBI:33019"/>
        <dbReference type="ChEBI" id="CHEBI:63224"/>
        <dbReference type="ChEBI" id="CHEBI:77896"/>
    </reaction>
    <physiologicalReaction direction="left-to-right" evidence="9">
        <dbReference type="Rhea" id="RHEA:31576"/>
    </physiologicalReaction>
</comment>
<dbReference type="InterPro" id="IPR000086">
    <property type="entry name" value="NUDIX_hydrolase_dom"/>
</dbReference>
<sequence>MIQFDTTTWNPHDLAVLCFIRSDEQLLLIRKKRGLGAGKINAPGGKCEPGELPIQTAIRETEEEVCVTPHQLEEYGTLRFIFADGYQLEGRIFIASAFSGDPAATDEADPFWCPVDRIPYDQMWEDDILWLPHVLAGNYIESGFVFDGDQMVMQSVHVCGSPAAHRLETAAASSPPGYTRAAAAILQDLRGCYAALQRAADQQPYLQLLSDIARQAGLTEFRAAVTSHAPGDSLYPTLQVPYLRAVSLLKEQIYLELVL</sequence>
<evidence type="ECO:0000256" key="18">
    <source>
        <dbReference type="ARBA" id="ARBA00048002"/>
    </source>
</evidence>
<evidence type="ECO:0000256" key="6">
    <source>
        <dbReference type="ARBA" id="ARBA00022842"/>
    </source>
</evidence>
<comment type="catalytic activity">
    <reaction evidence="19">
        <text>O(6)-methyl-dGTP + H2O = O(6)-methyl-dGMP + diphosphate + H(+)</text>
        <dbReference type="Rhea" id="RHEA:67600"/>
        <dbReference type="ChEBI" id="CHEBI:15377"/>
        <dbReference type="ChEBI" id="CHEBI:15378"/>
        <dbReference type="ChEBI" id="CHEBI:33019"/>
        <dbReference type="ChEBI" id="CHEBI:169974"/>
        <dbReference type="ChEBI" id="CHEBI:169975"/>
    </reaction>
    <physiologicalReaction direction="left-to-right" evidence="19">
        <dbReference type="Rhea" id="RHEA:67601"/>
    </physiologicalReaction>
</comment>
<dbReference type="STRING" id="889378.Spiaf_1465"/>
<evidence type="ECO:0000256" key="13">
    <source>
        <dbReference type="ARBA" id="ARBA00029673"/>
    </source>
</evidence>
<dbReference type="CDD" id="cd03427">
    <property type="entry name" value="NUDIX_MTH1_Nudt1"/>
    <property type="match status" value="1"/>
</dbReference>
<evidence type="ECO:0000256" key="2">
    <source>
        <dbReference type="ARBA" id="ARBA00005582"/>
    </source>
</evidence>
<comment type="cofactor">
    <cofactor evidence="1">
        <name>Mg(2+)</name>
        <dbReference type="ChEBI" id="CHEBI:18420"/>
    </cofactor>
</comment>
<dbReference type="EMBL" id="CP003282">
    <property type="protein sequence ID" value="AFG37528.1"/>
    <property type="molecule type" value="Genomic_DNA"/>
</dbReference>
<evidence type="ECO:0000256" key="20">
    <source>
        <dbReference type="ARBA" id="ARBA00049032"/>
    </source>
</evidence>
<evidence type="ECO:0000256" key="19">
    <source>
        <dbReference type="ARBA" id="ARBA00048894"/>
    </source>
</evidence>
<dbReference type="PATRIC" id="fig|889378.3.peg.1458"/>
<comment type="catalytic activity">
    <reaction evidence="10">
        <text>2-oxo-ATP + H2O = 2-oxo-AMP + diphosphate + H(+)</text>
        <dbReference type="Rhea" id="RHEA:67392"/>
        <dbReference type="ChEBI" id="CHEBI:15377"/>
        <dbReference type="ChEBI" id="CHEBI:15378"/>
        <dbReference type="ChEBI" id="CHEBI:33019"/>
        <dbReference type="ChEBI" id="CHEBI:71395"/>
        <dbReference type="ChEBI" id="CHEBI:172878"/>
    </reaction>
    <physiologicalReaction direction="left-to-right" evidence="10">
        <dbReference type="Rhea" id="RHEA:67393"/>
    </physiologicalReaction>
</comment>
<evidence type="ECO:0000256" key="17">
    <source>
        <dbReference type="ARBA" id="ARBA00032071"/>
    </source>
</evidence>
<dbReference type="KEGG" id="sfc:Spiaf_1465"/>
<keyword evidence="4" id="KW-0479">Metal-binding</keyword>
<dbReference type="GO" id="GO:0042262">
    <property type="term" value="P:DNA protection"/>
    <property type="evidence" value="ECO:0007669"/>
    <property type="project" value="InterPro"/>
</dbReference>
<evidence type="ECO:0000256" key="5">
    <source>
        <dbReference type="ARBA" id="ARBA00022801"/>
    </source>
</evidence>
<proteinExistence type="inferred from homology"/>
<evidence type="ECO:0000256" key="15">
    <source>
        <dbReference type="ARBA" id="ARBA00030682"/>
    </source>
</evidence>
<accession>H9UJ35</accession>
<evidence type="ECO:0000313" key="23">
    <source>
        <dbReference type="EMBL" id="AFG37528.1"/>
    </source>
</evidence>
<dbReference type="GO" id="GO:0008413">
    <property type="term" value="F:8-oxo-7,8-dihydroguanosine triphosphate pyrophosphatase activity"/>
    <property type="evidence" value="ECO:0007669"/>
    <property type="project" value="InterPro"/>
</dbReference>
<gene>
    <name evidence="23" type="ordered locus">Spiaf_1465</name>
</gene>
<dbReference type="SUPFAM" id="SSF55811">
    <property type="entry name" value="Nudix"/>
    <property type="match status" value="1"/>
</dbReference>
<keyword evidence="24" id="KW-1185">Reference proteome</keyword>
<dbReference type="HOGENOM" id="CLU_1073271_0_0_12"/>
<dbReference type="RefSeq" id="WP_014455512.1">
    <property type="nucleotide sequence ID" value="NC_017098.1"/>
</dbReference>
<dbReference type="PRINTS" id="PR01403">
    <property type="entry name" value="8OXTPHPHTASE"/>
</dbReference>
<organism evidence="23 24">
    <name type="scientific">Spirochaeta africana (strain ATCC 700263 / DSM 8902 / Z-7692)</name>
    <dbReference type="NCBI Taxonomy" id="889378"/>
    <lineage>
        <taxon>Bacteria</taxon>
        <taxon>Pseudomonadati</taxon>
        <taxon>Spirochaetota</taxon>
        <taxon>Spirochaetia</taxon>
        <taxon>Spirochaetales</taxon>
        <taxon>Spirochaetaceae</taxon>
        <taxon>Spirochaeta</taxon>
    </lineage>
</organism>
<comment type="catalytic activity">
    <reaction evidence="8">
        <text>2-oxo-dATP + H2O = 2-oxo-dAMP + diphosphate + H(+)</text>
        <dbReference type="Rhea" id="RHEA:31583"/>
        <dbReference type="ChEBI" id="CHEBI:15377"/>
        <dbReference type="ChEBI" id="CHEBI:15378"/>
        <dbReference type="ChEBI" id="CHEBI:33019"/>
        <dbReference type="ChEBI" id="CHEBI:63212"/>
        <dbReference type="ChEBI" id="CHEBI:77897"/>
        <dbReference type="EC" id="3.6.1.56"/>
    </reaction>
    <physiologicalReaction direction="left-to-right" evidence="8">
        <dbReference type="Rhea" id="RHEA:31584"/>
    </physiologicalReaction>
</comment>
<dbReference type="Proteomes" id="UP000007383">
    <property type="component" value="Chromosome"/>
</dbReference>
<evidence type="ECO:0000256" key="11">
    <source>
        <dbReference type="ARBA" id="ARBA00026103"/>
    </source>
</evidence>
<comment type="similarity">
    <text evidence="2">Belongs to the Nudix hydrolase family.</text>
</comment>
<comment type="subunit">
    <text evidence="3">Monomer.</text>
</comment>
<dbReference type="PANTHER" id="PTHR43758:SF2">
    <property type="entry name" value="OXIDIZED PURINE NUCLEOSIDE TRIPHOSPHATE HYDROLASE"/>
    <property type="match status" value="1"/>
</dbReference>
<feature type="domain" description="Nudix hydrolase" evidence="22">
    <location>
        <begin position="11"/>
        <end position="136"/>
    </location>
</feature>
<dbReference type="Gene3D" id="3.90.79.10">
    <property type="entry name" value="Nucleoside Triphosphate Pyrophosphohydrolase"/>
    <property type="match status" value="1"/>
</dbReference>
<evidence type="ECO:0000256" key="10">
    <source>
        <dbReference type="ARBA" id="ARBA00024596"/>
    </source>
</evidence>
<comment type="catalytic activity">
    <reaction evidence="20">
        <text>N(6)-methyl-dATP + H2O = N(6)-methyl-dAMP + diphosphate + H(+)</text>
        <dbReference type="Rhea" id="RHEA:67604"/>
        <dbReference type="ChEBI" id="CHEBI:15377"/>
        <dbReference type="ChEBI" id="CHEBI:15378"/>
        <dbReference type="ChEBI" id="CHEBI:33019"/>
        <dbReference type="ChEBI" id="CHEBI:169976"/>
        <dbReference type="ChEBI" id="CHEBI:172872"/>
    </reaction>
    <physiologicalReaction direction="left-to-right" evidence="20">
        <dbReference type="Rhea" id="RHEA:67605"/>
    </physiologicalReaction>
</comment>
<evidence type="ECO:0000256" key="4">
    <source>
        <dbReference type="ARBA" id="ARBA00022723"/>
    </source>
</evidence>
<comment type="catalytic activity">
    <reaction evidence="7">
        <text>8-oxo-dATP + H2O = 8-oxo-dAMP + diphosphate + H(+)</text>
        <dbReference type="Rhea" id="RHEA:65396"/>
        <dbReference type="ChEBI" id="CHEBI:15377"/>
        <dbReference type="ChEBI" id="CHEBI:15378"/>
        <dbReference type="ChEBI" id="CHEBI:33019"/>
        <dbReference type="ChEBI" id="CHEBI:71361"/>
        <dbReference type="ChEBI" id="CHEBI:172871"/>
    </reaction>
    <physiologicalReaction direction="left-to-right" evidence="7">
        <dbReference type="Rhea" id="RHEA:65397"/>
    </physiologicalReaction>
</comment>
<dbReference type="InterPro" id="IPR015797">
    <property type="entry name" value="NUDIX_hydrolase-like_dom_sf"/>
</dbReference>
<evidence type="ECO:0000256" key="16">
    <source>
        <dbReference type="ARBA" id="ARBA00031927"/>
    </source>
</evidence>
<reference evidence="24" key="1">
    <citation type="journal article" date="2013" name="Stand. Genomic Sci.">
        <title>Complete genome sequence of the halophilic bacterium Spirochaeta africana type strain (Z-7692(T)) from the alkaline Lake Magadi in the East African Rift.</title>
        <authorList>
            <person name="Liolos K."/>
            <person name="Abt B."/>
            <person name="Scheuner C."/>
            <person name="Teshima H."/>
            <person name="Held B."/>
            <person name="Lapidus A."/>
            <person name="Nolan M."/>
            <person name="Lucas S."/>
            <person name="Deshpande S."/>
            <person name="Cheng J.F."/>
            <person name="Tapia R."/>
            <person name="Goodwin L.A."/>
            <person name="Pitluck S."/>
            <person name="Pagani I."/>
            <person name="Ivanova N."/>
            <person name="Mavromatis K."/>
            <person name="Mikhailova N."/>
            <person name="Huntemann M."/>
            <person name="Pati A."/>
            <person name="Chen A."/>
            <person name="Palaniappan K."/>
            <person name="Land M."/>
            <person name="Rohde M."/>
            <person name="Tindall B.J."/>
            <person name="Detter J.C."/>
            <person name="Goker M."/>
            <person name="Bristow J."/>
            <person name="Eisen J.A."/>
            <person name="Markowitz V."/>
            <person name="Hugenholtz P."/>
            <person name="Woyke T."/>
            <person name="Klenk H.P."/>
            <person name="Kyrpides N.C."/>
        </authorList>
    </citation>
    <scope>NUCLEOTIDE SEQUENCE</scope>
    <source>
        <strain evidence="24">ATCC 700263 / DSM 8902 / Z-7692</strain>
    </source>
</reference>
<evidence type="ECO:0000256" key="8">
    <source>
        <dbReference type="ARBA" id="ARBA00024459"/>
    </source>
</evidence>
<evidence type="ECO:0000256" key="21">
    <source>
        <dbReference type="ARBA" id="ARBA00053094"/>
    </source>
</evidence>
<dbReference type="PROSITE" id="PS51462">
    <property type="entry name" value="NUDIX"/>
    <property type="match status" value="1"/>
</dbReference>
<dbReference type="PANTHER" id="PTHR43758">
    <property type="entry name" value="7,8-DIHYDRO-8-OXOGUANINE TRIPHOSPHATASE"/>
    <property type="match status" value="1"/>
</dbReference>
<evidence type="ECO:0000313" key="24">
    <source>
        <dbReference type="Proteomes" id="UP000007383"/>
    </source>
</evidence>
<dbReference type="GO" id="GO:0008828">
    <property type="term" value="F:dATP diphosphatase activity"/>
    <property type="evidence" value="ECO:0007669"/>
    <property type="project" value="UniProtKB-EC"/>
</dbReference>
<dbReference type="GO" id="GO:0046872">
    <property type="term" value="F:metal ion binding"/>
    <property type="evidence" value="ECO:0007669"/>
    <property type="project" value="UniProtKB-KW"/>
</dbReference>
<keyword evidence="6" id="KW-0460">Magnesium</keyword>
<dbReference type="AlphaFoldDB" id="H9UJ35"/>
<name>H9UJ35_SPIAZ</name>
<dbReference type="InterPro" id="IPR003563">
    <property type="entry name" value="8ODP"/>
</dbReference>
<evidence type="ECO:0000256" key="7">
    <source>
        <dbReference type="ARBA" id="ARBA00024448"/>
    </source>
</evidence>
<dbReference type="EC" id="3.6.1.56" evidence="11"/>
<evidence type="ECO:0000256" key="3">
    <source>
        <dbReference type="ARBA" id="ARBA00011245"/>
    </source>
</evidence>
<protein>
    <recommendedName>
        <fullName evidence="12">Oxidized purine nucleoside triphosphate hydrolase</fullName>
        <ecNumber evidence="11">3.6.1.56</ecNumber>
    </recommendedName>
    <alternativeName>
        <fullName evidence="16">2-hydroxy-dATP diphosphatase</fullName>
    </alternativeName>
    <alternativeName>
        <fullName evidence="15">7,8-dihydro-8-oxoguanine triphosphatase</fullName>
    </alternativeName>
    <alternativeName>
        <fullName evidence="14">8-oxo-dGTPase</fullName>
    </alternativeName>
    <alternativeName>
        <fullName evidence="17">Methylated purine nucleoside triphosphate hydrolase</fullName>
    </alternativeName>
    <alternativeName>
        <fullName evidence="13">Nucleoside diphosphate-linked moiety X motif 1</fullName>
    </alternativeName>
</protein>
<evidence type="ECO:0000256" key="1">
    <source>
        <dbReference type="ARBA" id="ARBA00001946"/>
    </source>
</evidence>
<evidence type="ECO:0000256" key="14">
    <source>
        <dbReference type="ARBA" id="ARBA00030634"/>
    </source>
</evidence>
<comment type="catalytic activity">
    <reaction evidence="18">
        <text>N(6)-methyl-ATP + H2O = N(6)-methyl-AMP + diphosphate + H(+)</text>
        <dbReference type="Rhea" id="RHEA:67608"/>
        <dbReference type="ChEBI" id="CHEBI:15377"/>
        <dbReference type="ChEBI" id="CHEBI:15378"/>
        <dbReference type="ChEBI" id="CHEBI:33019"/>
        <dbReference type="ChEBI" id="CHEBI:144842"/>
        <dbReference type="ChEBI" id="CHEBI:172873"/>
    </reaction>
    <physiologicalReaction direction="left-to-right" evidence="18">
        <dbReference type="Rhea" id="RHEA:67609"/>
    </physiologicalReaction>
</comment>
<evidence type="ECO:0000256" key="9">
    <source>
        <dbReference type="ARBA" id="ARBA00024486"/>
    </source>
</evidence>
<keyword evidence="5" id="KW-0378">Hydrolase</keyword>
<comment type="function">
    <text evidence="21">Oxidized purine nucleoside triphosphate hydrolase which is a prominent sanitizer of the oxidized nucleotide pool. Catalyzes the hydrolysis of 2-oxo-dATP (2-hydroxy-dATP) into 2-oxo-dAMP. Also has a significant hydrolase activity toward 2-oxo-ATP, 8-oxo-dGTP and 8-oxo-dATP. Through the hydrolysis of oxidized purine nucleoside triphosphates, prevents their incorporation into DNA and the subsequent transversions A:T to C:G and G:C to T:A. Also catalyzes the hydrolysis of methylated purine nucleoside triphosphate preventing their integration into DNA. Through this antimutagenic activity protects cells from oxidative stress.</text>
</comment>
<dbReference type="Pfam" id="PF00293">
    <property type="entry name" value="NUDIX"/>
    <property type="match status" value="1"/>
</dbReference>
<dbReference type="eggNOG" id="COG1051">
    <property type="taxonomic scope" value="Bacteria"/>
</dbReference>
<evidence type="ECO:0000256" key="12">
    <source>
        <dbReference type="ARBA" id="ARBA00026218"/>
    </source>
</evidence>
<evidence type="ECO:0000259" key="22">
    <source>
        <dbReference type="PROSITE" id="PS51462"/>
    </source>
</evidence>